<dbReference type="Proteomes" id="UP000286931">
    <property type="component" value="Unassembled WGS sequence"/>
</dbReference>
<dbReference type="RefSeq" id="WP_126642471.1">
    <property type="nucleotide sequence ID" value="NZ_BIFH01000042.1"/>
</dbReference>
<proteinExistence type="predicted"/>
<gene>
    <name evidence="2" type="ORF">EHYA_08497</name>
</gene>
<dbReference type="EMBL" id="BIFH01000042">
    <property type="protein sequence ID" value="GCE00771.1"/>
    <property type="molecule type" value="Genomic_DNA"/>
</dbReference>
<protein>
    <submittedName>
        <fullName evidence="2">Thioredoxin</fullName>
    </submittedName>
</protein>
<comment type="caution">
    <text evidence="2">The sequence shown here is derived from an EMBL/GenBank/DDBJ whole genome shotgun (WGS) entry which is preliminary data.</text>
</comment>
<evidence type="ECO:0000256" key="1">
    <source>
        <dbReference type="SAM" id="MobiDB-lite"/>
    </source>
</evidence>
<name>A0A401Z1W7_9ACTN</name>
<keyword evidence="3" id="KW-1185">Reference proteome</keyword>
<evidence type="ECO:0000313" key="3">
    <source>
        <dbReference type="Proteomes" id="UP000286931"/>
    </source>
</evidence>
<dbReference type="AlphaFoldDB" id="A0A401Z1W7"/>
<sequence length="179" mass="18997">MNAERTGLRVEEILTRLGDSPDPDARVGAEELVRALMDFYGTGLARLAALLRDADADRRALLDDELVTGLLVLHDLHPDDVPTRVTRGLAAHPEHRAEFLDYDEHGRTLRLRITAASGGCGCAGASGSAAGSPEAVEGLLAGYAPEVERIEIEDAPAAKPEPALLHIGTRPADPARAAR</sequence>
<reference evidence="2 3" key="1">
    <citation type="submission" date="2018-12" db="EMBL/GenBank/DDBJ databases">
        <title>Draft genome sequence of Embleya hyalina NBRC 13850T.</title>
        <authorList>
            <person name="Komaki H."/>
            <person name="Hosoyama A."/>
            <person name="Kimura A."/>
            <person name="Ichikawa N."/>
            <person name="Tamura T."/>
        </authorList>
    </citation>
    <scope>NUCLEOTIDE SEQUENCE [LARGE SCALE GENOMIC DNA]</scope>
    <source>
        <strain evidence="2 3">NBRC 13850</strain>
    </source>
</reference>
<feature type="region of interest" description="Disordered" evidence="1">
    <location>
        <begin position="155"/>
        <end position="179"/>
    </location>
</feature>
<accession>A0A401Z1W7</accession>
<organism evidence="2 3">
    <name type="scientific">Embleya hyalina</name>
    <dbReference type="NCBI Taxonomy" id="516124"/>
    <lineage>
        <taxon>Bacteria</taxon>
        <taxon>Bacillati</taxon>
        <taxon>Actinomycetota</taxon>
        <taxon>Actinomycetes</taxon>
        <taxon>Kitasatosporales</taxon>
        <taxon>Streptomycetaceae</taxon>
        <taxon>Embleya</taxon>
    </lineage>
</organism>
<dbReference type="OrthoDB" id="9798220at2"/>
<evidence type="ECO:0000313" key="2">
    <source>
        <dbReference type="EMBL" id="GCE00771.1"/>
    </source>
</evidence>